<dbReference type="Gene3D" id="1.25.40.10">
    <property type="entry name" value="Tetratricopeptide repeat domain"/>
    <property type="match status" value="1"/>
</dbReference>
<organism evidence="2 3">
    <name type="scientific">Micromonospora fiedleri</name>
    <dbReference type="NCBI Taxonomy" id="1157498"/>
    <lineage>
        <taxon>Bacteria</taxon>
        <taxon>Bacillati</taxon>
        <taxon>Actinomycetota</taxon>
        <taxon>Actinomycetes</taxon>
        <taxon>Micromonosporales</taxon>
        <taxon>Micromonosporaceae</taxon>
        <taxon>Micromonospora</taxon>
    </lineage>
</organism>
<proteinExistence type="predicted"/>
<dbReference type="RefSeq" id="WP_203220999.1">
    <property type="nucleotide sequence ID" value="NZ_JAETXL010000003.1"/>
</dbReference>
<protein>
    <submittedName>
        <fullName evidence="2">CHAT domain-containing protein</fullName>
    </submittedName>
</protein>
<feature type="domain" description="CHAT" evidence="1">
    <location>
        <begin position="1002"/>
        <end position="1300"/>
    </location>
</feature>
<sequence>MNGLEEIEEVPLDDWIAHLTVLVASPPDGEDLAELAGLLGQAYGERYVRDQDETSLLAAIAEFDRALTYAPHHEQAPFWHWGKGMSQLERTWLDDDSTAHEGAVRHLIEAYRGWPPDDTERDDVAEALLEAIWNRYLWRYAQSETPEATIEYGVEAMQALEVVLTSPSGEESTAYARMLLGVLLLNRYDNGSKDVPDLDQAITLLAESLARLPPDTTAHYFLACTELVAAYLEAAGLREDRTSVESAIQAADRAVEACPPGDAMRRHLLRHQAEAYAALWRLDADPANLTRAIDRWRAARAEDDDPLCQVALAELLYAAGDLDSLTEAVALWEQALPSVPRPWWVWVHLGEAHLARWELAEVPGSLDAAARCLDHALTEGETPDDLLSVHATRVVVAKALLEHESAQDPDRAPPSLHRVREILDEGGRALDAATESSTRDRALLATVLLGTDLAYALHALVEVDSPRFHHLLAVGRMVGDDPPAGMAVVLDLAEAALKQFDQVTHGRGAPDDSLRTFLRAAADETVTKADAKVFRALLPSLLHARAARYWDDRPHRAAQAMAADLARGKSSAAVVVEAQLISAVMEALARGRLGDLEGMRTAARRAVALRRRLGPSRLNAAMLDPLVRLCEDLVDNIDGRGIRPQPPVPLPPGPPTHSATLSVLVGGVQVMAALRRADLPLLRQWADYLTDLAGRFPQHHVLRVGSLATAAKAQFPLAVLGQRQAAASAVALLEQATAEAGTNMAIWAELVHDLAYALRLAGDPDRARARRLGLDGLHGRARRVLLQAGTDYAMGTAREAAATATTVARWCLQDQADDDLVTALDAGRGLVLHAATASRNVADLLEEAGQAELATEWRQTGGLGRDQLTGAALASVLAAGEIPDDLRLRVLDALDLTTHGPLAQVRPGEISSALTALEADALVYLVPAAPPVPGLAVVVPSVGEVEILELRDLVAGDNAPVRRLLRAAFGADLAGAGRRAPRDAGPVGGPRPPSAGTAIDDLCRWAWRAAMSHLVAYLRPPGSAGPARVVLVPMGALGLVPWHAAYHETPSGRRYAVHDLIVSYSPSARLLCTAAARPVQPVRSALVVGDPLGDLPFAGIEAQAIHRRFHPEGHYLGGPADDSGHLARPEAVLEWVRTVGAGSSLLHLACHGRVDPARPADSHLMLAGGLLPARDLLEVSRLAALDLGQVFLAGCTTNLAGGLPDEAFSLATAFLAAGAQTVFGSLWSVPDVGTSLLMYQVHHFLYEQGCAPAEALHRAQLWMLDPDREPPEGMPAELANHCSRVDNAAPLAWAAFTHLGR</sequence>
<gene>
    <name evidence="2" type="ORF">JMF97_08170</name>
</gene>
<evidence type="ECO:0000313" key="3">
    <source>
        <dbReference type="Proteomes" id="UP000661193"/>
    </source>
</evidence>
<dbReference type="InterPro" id="IPR024983">
    <property type="entry name" value="CHAT_dom"/>
</dbReference>
<accession>A0ABS1UIS5</accession>
<keyword evidence="3" id="KW-1185">Reference proteome</keyword>
<evidence type="ECO:0000259" key="1">
    <source>
        <dbReference type="Pfam" id="PF12770"/>
    </source>
</evidence>
<dbReference type="Pfam" id="PF12770">
    <property type="entry name" value="CHAT"/>
    <property type="match status" value="1"/>
</dbReference>
<name>A0ABS1UIS5_9ACTN</name>
<comment type="caution">
    <text evidence="2">The sequence shown here is derived from an EMBL/GenBank/DDBJ whole genome shotgun (WGS) entry which is preliminary data.</text>
</comment>
<reference evidence="2 3" key="1">
    <citation type="submission" date="2021-01" db="EMBL/GenBank/DDBJ databases">
        <title>Genome sequencing of Micromonospora fiedleri MG-37.</title>
        <authorList>
            <person name="Moreland P.E.J."/>
            <person name="Stach J.E.M."/>
        </authorList>
    </citation>
    <scope>NUCLEOTIDE SEQUENCE [LARGE SCALE GENOMIC DNA]</scope>
    <source>
        <strain evidence="2 3">MG-37</strain>
    </source>
</reference>
<dbReference type="Proteomes" id="UP000661193">
    <property type="component" value="Unassembled WGS sequence"/>
</dbReference>
<dbReference type="EMBL" id="JAETXL010000003">
    <property type="protein sequence ID" value="MBL6276134.1"/>
    <property type="molecule type" value="Genomic_DNA"/>
</dbReference>
<evidence type="ECO:0000313" key="2">
    <source>
        <dbReference type="EMBL" id="MBL6276134.1"/>
    </source>
</evidence>
<dbReference type="InterPro" id="IPR011990">
    <property type="entry name" value="TPR-like_helical_dom_sf"/>
</dbReference>